<dbReference type="AlphaFoldDB" id="A0A2N5CWA3"/>
<dbReference type="EMBL" id="PJRQ01000012">
    <property type="protein sequence ID" value="PLR18092.1"/>
    <property type="molecule type" value="Genomic_DNA"/>
</dbReference>
<dbReference type="PANTHER" id="PTHR31793">
    <property type="entry name" value="4-HYDROXYBENZOYL-COA THIOESTERASE FAMILY MEMBER"/>
    <property type="match status" value="1"/>
</dbReference>
<evidence type="ECO:0000313" key="4">
    <source>
        <dbReference type="EMBL" id="PLR18092.1"/>
    </source>
</evidence>
<reference evidence="4 5" key="1">
    <citation type="submission" date="2017-12" db="EMBL/GenBank/DDBJ databases">
        <title>The genome sequence of Caulobacter flavus CGMCC1 15093.</title>
        <authorList>
            <person name="Gao J."/>
            <person name="Mao X."/>
            <person name="Sun J."/>
        </authorList>
    </citation>
    <scope>NUCLEOTIDE SEQUENCE [LARGE SCALE GENOMIC DNA]</scope>
    <source>
        <strain evidence="4 5">CGMCC1 15093</strain>
    </source>
</reference>
<dbReference type="Proteomes" id="UP000234483">
    <property type="component" value="Unassembled WGS sequence"/>
</dbReference>
<dbReference type="CDD" id="cd00586">
    <property type="entry name" value="4HBT"/>
    <property type="match status" value="1"/>
</dbReference>
<evidence type="ECO:0000313" key="6">
    <source>
        <dbReference type="Proteomes" id="UP000281192"/>
    </source>
</evidence>
<dbReference type="Proteomes" id="UP000281192">
    <property type="component" value="Chromosome"/>
</dbReference>
<accession>A0A2N5CWA3</accession>
<organism evidence="4 5">
    <name type="scientific">Caulobacter flavus</name>
    <dbReference type="NCBI Taxonomy" id="1679497"/>
    <lineage>
        <taxon>Bacteria</taxon>
        <taxon>Pseudomonadati</taxon>
        <taxon>Pseudomonadota</taxon>
        <taxon>Alphaproteobacteria</taxon>
        <taxon>Caulobacterales</taxon>
        <taxon>Caulobacteraceae</taxon>
        <taxon>Caulobacter</taxon>
    </lineage>
</organism>
<dbReference type="PROSITE" id="PS01328">
    <property type="entry name" value="4HBCOA_THIOESTERASE"/>
    <property type="match status" value="1"/>
</dbReference>
<reference evidence="3 6" key="2">
    <citation type="submission" date="2018-01" db="EMBL/GenBank/DDBJ databases">
        <title>Complete genome sequence of Caulobacter flavus RHGG3.</title>
        <authorList>
            <person name="Yang E."/>
        </authorList>
    </citation>
    <scope>NUCLEOTIDE SEQUENCE [LARGE SCALE GENOMIC DNA]</scope>
    <source>
        <strain evidence="3 6">RHGG3</strain>
    </source>
</reference>
<dbReference type="InterPro" id="IPR029069">
    <property type="entry name" value="HotDog_dom_sf"/>
</dbReference>
<dbReference type="EMBL" id="CP026100">
    <property type="protein sequence ID" value="AYV44903.1"/>
    <property type="molecule type" value="Genomic_DNA"/>
</dbReference>
<evidence type="ECO:0000256" key="2">
    <source>
        <dbReference type="ARBA" id="ARBA00022801"/>
    </source>
</evidence>
<protein>
    <submittedName>
        <fullName evidence="4">Acyl-CoA thioesterase</fullName>
    </submittedName>
</protein>
<evidence type="ECO:0000313" key="3">
    <source>
        <dbReference type="EMBL" id="AYV44903.1"/>
    </source>
</evidence>
<keyword evidence="6" id="KW-1185">Reference proteome</keyword>
<dbReference type="SUPFAM" id="SSF54637">
    <property type="entry name" value="Thioesterase/thiol ester dehydrase-isomerase"/>
    <property type="match status" value="1"/>
</dbReference>
<dbReference type="OrthoDB" id="9808429at2"/>
<dbReference type="NCBIfam" id="TIGR00051">
    <property type="entry name" value="YbgC/FadM family acyl-CoA thioesterase"/>
    <property type="match status" value="1"/>
</dbReference>
<dbReference type="GO" id="GO:0047617">
    <property type="term" value="F:fatty acyl-CoA hydrolase activity"/>
    <property type="evidence" value="ECO:0007669"/>
    <property type="project" value="TreeGrafter"/>
</dbReference>
<dbReference type="KEGG" id="cfh:C1707_00735"/>
<comment type="similarity">
    <text evidence="1">Belongs to the 4-hydroxybenzoyl-CoA thioesterase family.</text>
</comment>
<dbReference type="InterPro" id="IPR008272">
    <property type="entry name" value="HB-CoA_thioesterase_AS"/>
</dbReference>
<dbReference type="PIRSF" id="PIRSF003230">
    <property type="entry name" value="YbgC"/>
    <property type="match status" value="1"/>
</dbReference>
<name>A0A2N5CWA3_9CAUL</name>
<proteinExistence type="inferred from homology"/>
<dbReference type="Gene3D" id="3.10.129.10">
    <property type="entry name" value="Hotdog Thioesterase"/>
    <property type="match status" value="1"/>
</dbReference>
<dbReference type="PANTHER" id="PTHR31793:SF37">
    <property type="entry name" value="ACYL-COA THIOESTER HYDROLASE YBGC"/>
    <property type="match status" value="1"/>
</dbReference>
<keyword evidence="2" id="KW-0378">Hydrolase</keyword>
<dbReference type="FunFam" id="3.10.129.10:FF:000004">
    <property type="entry name" value="Tol-pal system-associated acyl-CoA thioesterase"/>
    <property type="match status" value="1"/>
</dbReference>
<dbReference type="InterPro" id="IPR050563">
    <property type="entry name" value="4-hydroxybenzoyl-CoA_TE"/>
</dbReference>
<evidence type="ECO:0000313" key="5">
    <source>
        <dbReference type="Proteomes" id="UP000234483"/>
    </source>
</evidence>
<gene>
    <name evidence="3" type="ORF">C1707_00735</name>
    <name evidence="4" type="ORF">CFHF_07150</name>
</gene>
<evidence type="ECO:0000256" key="1">
    <source>
        <dbReference type="ARBA" id="ARBA00005953"/>
    </source>
</evidence>
<dbReference type="Pfam" id="PF13279">
    <property type="entry name" value="4HBT_2"/>
    <property type="match status" value="1"/>
</dbReference>
<dbReference type="InterPro" id="IPR006684">
    <property type="entry name" value="YbgC/YbaW"/>
</dbReference>
<dbReference type="RefSeq" id="WP_101712325.1">
    <property type="nucleotide sequence ID" value="NZ_CP026100.1"/>
</dbReference>
<sequence length="150" mass="17069">MTDRPEPTAGVFVGTEHQLPVRIYYEDTDFSGIVYHANYLRYFERGRSDFFRMIGVSHTELAAIDTAFAITRMEIDFKRAARVDDALVVHTVWNRIKGVRLLARQWITRGEELVCAANVEAVCITLDGHPRKPSAEMTAKVTPWLAPEES</sequence>